<organism evidence="1">
    <name type="scientific">marine metagenome</name>
    <dbReference type="NCBI Taxonomy" id="408172"/>
    <lineage>
        <taxon>unclassified sequences</taxon>
        <taxon>metagenomes</taxon>
        <taxon>ecological metagenomes</taxon>
    </lineage>
</organism>
<name>A0A382IGQ4_9ZZZZ</name>
<dbReference type="EMBL" id="UINC01066915">
    <property type="protein sequence ID" value="SVB98083.1"/>
    <property type="molecule type" value="Genomic_DNA"/>
</dbReference>
<sequence length="216" mass="25140">MLLTEEDKKIIGEEERLLESTLQSLCRQLPQVQAAKISANEAARELTRQVVNEWNHEERQPLVSDEAVAHRILDIRKNNDKALYELIQEPYFGRVCTKEEDGSEVSFLIGKKSNIEAGIVDWRNAPIASLYFNYKQEEEFYEVINQRERAGLIKLRRSYRVENGQLAQIDTPEGMFRKNEAGWEKLDVEDEIAAHRSRDIRSKEKRLPNILSLITK</sequence>
<dbReference type="AlphaFoldDB" id="A0A382IGQ4"/>
<gene>
    <name evidence="1" type="ORF">METZ01_LOCUS250937</name>
</gene>
<evidence type="ECO:0008006" key="2">
    <source>
        <dbReference type="Google" id="ProtNLM"/>
    </source>
</evidence>
<feature type="non-terminal residue" evidence="1">
    <location>
        <position position="216"/>
    </location>
</feature>
<reference evidence="1" key="1">
    <citation type="submission" date="2018-05" db="EMBL/GenBank/DDBJ databases">
        <authorList>
            <person name="Lanie J.A."/>
            <person name="Ng W.-L."/>
            <person name="Kazmierczak K.M."/>
            <person name="Andrzejewski T.M."/>
            <person name="Davidsen T.M."/>
            <person name="Wayne K.J."/>
            <person name="Tettelin H."/>
            <person name="Glass J.I."/>
            <person name="Rusch D."/>
            <person name="Podicherti R."/>
            <person name="Tsui H.-C.T."/>
            <person name="Winkler M.E."/>
        </authorList>
    </citation>
    <scope>NUCLEOTIDE SEQUENCE</scope>
</reference>
<evidence type="ECO:0000313" key="1">
    <source>
        <dbReference type="EMBL" id="SVB98083.1"/>
    </source>
</evidence>
<accession>A0A382IGQ4</accession>
<proteinExistence type="predicted"/>
<protein>
    <recommendedName>
        <fullName evidence="2">DNA helicase</fullName>
    </recommendedName>
</protein>